<protein>
    <recommendedName>
        <fullName evidence="1">SnoaL-like domain-containing protein</fullName>
    </recommendedName>
</protein>
<proteinExistence type="predicted"/>
<sequence>MTTAQDSRTTDAADEVIAGIRDMYDAFTVNDRERFDSHLHHATTTWESELPRMYTRADLDEFRDRRGDSGERTVVSEVVVIPQRVEVWGDTAVAAYLLRVVTPDAAPDGVTRVTDVLRRGEDGWRIVHHHAQDRDVDDPTA</sequence>
<evidence type="ECO:0000313" key="2">
    <source>
        <dbReference type="EMBL" id="AZS35712.1"/>
    </source>
</evidence>
<dbReference type="EMBL" id="CP031423">
    <property type="protein sequence ID" value="AZS35712.1"/>
    <property type="molecule type" value="Genomic_DNA"/>
</dbReference>
<reference evidence="2 3" key="1">
    <citation type="submission" date="2018-08" db="EMBL/GenBank/DDBJ databases">
        <title>Microbacterium lemovicicum sp. nov., a bacterium isolated from a natural uranium-rich soil.</title>
        <authorList>
            <person name="ORTET P."/>
        </authorList>
    </citation>
    <scope>NUCLEOTIDE SEQUENCE [LARGE SCALE GENOMIC DNA]</scope>
    <source>
        <strain evidence="2 3">Viu22</strain>
    </source>
</reference>
<evidence type="ECO:0000313" key="3">
    <source>
        <dbReference type="Proteomes" id="UP000276888"/>
    </source>
</evidence>
<dbReference type="KEGG" id="mlv:CVS47_00309"/>
<feature type="domain" description="SnoaL-like" evidence="1">
    <location>
        <begin position="22"/>
        <end position="131"/>
    </location>
</feature>
<dbReference type="Proteomes" id="UP000276888">
    <property type="component" value="Chromosome"/>
</dbReference>
<name>A0A3S9W6I8_9MICO</name>
<dbReference type="Pfam" id="PF13474">
    <property type="entry name" value="SnoaL_3"/>
    <property type="match status" value="1"/>
</dbReference>
<dbReference type="AlphaFoldDB" id="A0A3S9W6I8"/>
<dbReference type="SUPFAM" id="SSF54427">
    <property type="entry name" value="NTF2-like"/>
    <property type="match status" value="1"/>
</dbReference>
<dbReference type="InterPro" id="IPR032710">
    <property type="entry name" value="NTF2-like_dom_sf"/>
</dbReference>
<keyword evidence="3" id="KW-1185">Reference proteome</keyword>
<evidence type="ECO:0000259" key="1">
    <source>
        <dbReference type="Pfam" id="PF13474"/>
    </source>
</evidence>
<organism evidence="2 3">
    <name type="scientific">Microbacterium lemovicicum</name>
    <dbReference type="NCBI Taxonomy" id="1072463"/>
    <lineage>
        <taxon>Bacteria</taxon>
        <taxon>Bacillati</taxon>
        <taxon>Actinomycetota</taxon>
        <taxon>Actinomycetes</taxon>
        <taxon>Micrococcales</taxon>
        <taxon>Microbacteriaceae</taxon>
        <taxon>Microbacterium</taxon>
    </lineage>
</organism>
<dbReference type="InterPro" id="IPR037401">
    <property type="entry name" value="SnoaL-like"/>
</dbReference>
<gene>
    <name evidence="2" type="ORF">CVS47_00309</name>
</gene>
<dbReference type="RefSeq" id="WP_206502710.1">
    <property type="nucleotide sequence ID" value="NZ_CP031423.1"/>
</dbReference>
<dbReference type="Gene3D" id="3.10.450.50">
    <property type="match status" value="1"/>
</dbReference>
<accession>A0A3S9W6I8</accession>